<evidence type="ECO:0000313" key="2">
    <source>
        <dbReference type="EMBL" id="GGF23016.1"/>
    </source>
</evidence>
<dbReference type="Proteomes" id="UP000598775">
    <property type="component" value="Unassembled WGS sequence"/>
</dbReference>
<sequence>MDSLTNNGVEIELVRTLRHLQSVILQNIRRSESFAMSWAVPADLCSGRASIWFHPAIPVQFRFNGSRVPAINPAWFATLTESADSSMASS</sequence>
<comment type="caution">
    <text evidence="2">The sequence shown here is derived from an EMBL/GenBank/DDBJ whole genome shotgun (WGS) entry which is preliminary data.</text>
</comment>
<dbReference type="Pfam" id="PF25355">
    <property type="entry name" value="DUF7882"/>
    <property type="match status" value="1"/>
</dbReference>
<feature type="domain" description="DUF7882" evidence="1">
    <location>
        <begin position="6"/>
        <end position="86"/>
    </location>
</feature>
<dbReference type="InterPro" id="IPR057204">
    <property type="entry name" value="DUF7882"/>
</dbReference>
<reference evidence="2 3" key="1">
    <citation type="journal article" date="2014" name="Int. J. Syst. Evol. Microbiol.">
        <title>Complete genome sequence of Corynebacterium casei LMG S-19264T (=DSM 44701T), isolated from a smear-ripened cheese.</title>
        <authorList>
            <consortium name="US DOE Joint Genome Institute (JGI-PGF)"/>
            <person name="Walter F."/>
            <person name="Albersmeier A."/>
            <person name="Kalinowski J."/>
            <person name="Ruckert C."/>
        </authorList>
    </citation>
    <scope>NUCLEOTIDE SEQUENCE [LARGE SCALE GENOMIC DNA]</scope>
    <source>
        <strain evidence="2 3">CGMCC 1.12976</strain>
    </source>
</reference>
<gene>
    <name evidence="2" type="ORF">GCM10011399_15770</name>
</gene>
<dbReference type="EMBL" id="BMGP01000002">
    <property type="protein sequence ID" value="GGF23016.1"/>
    <property type="molecule type" value="Genomic_DNA"/>
</dbReference>
<evidence type="ECO:0000313" key="3">
    <source>
        <dbReference type="Proteomes" id="UP000598775"/>
    </source>
</evidence>
<proteinExistence type="predicted"/>
<keyword evidence="3" id="KW-1185">Reference proteome</keyword>
<evidence type="ECO:0000259" key="1">
    <source>
        <dbReference type="Pfam" id="PF25355"/>
    </source>
</evidence>
<protein>
    <recommendedName>
        <fullName evidence="1">DUF7882 domain-containing protein</fullName>
    </recommendedName>
</protein>
<accession>A0A917B4H6</accession>
<name>A0A917B4H6_9MICO</name>
<organism evidence="2 3">
    <name type="scientific">Subtercola lobariae</name>
    <dbReference type="NCBI Taxonomy" id="1588641"/>
    <lineage>
        <taxon>Bacteria</taxon>
        <taxon>Bacillati</taxon>
        <taxon>Actinomycetota</taxon>
        <taxon>Actinomycetes</taxon>
        <taxon>Micrococcales</taxon>
        <taxon>Microbacteriaceae</taxon>
        <taxon>Subtercola</taxon>
    </lineage>
</organism>
<dbReference type="AlphaFoldDB" id="A0A917B4H6"/>